<dbReference type="InterPro" id="IPR048846">
    <property type="entry name" value="PaaX-like_central"/>
</dbReference>
<accession>A0A1F5ECJ6</accession>
<dbReference type="AlphaFoldDB" id="A0A1F5ECJ6"/>
<dbReference type="Proteomes" id="UP000177481">
    <property type="component" value="Unassembled WGS sequence"/>
</dbReference>
<feature type="domain" description="Transcriptional repressor PaaX-like central Cas2-like" evidence="1">
    <location>
        <begin position="100"/>
        <end position="171"/>
    </location>
</feature>
<evidence type="ECO:0000313" key="2">
    <source>
        <dbReference type="EMBL" id="OGD65128.1"/>
    </source>
</evidence>
<gene>
    <name evidence="2" type="ORF">A3A71_03540</name>
</gene>
<dbReference type="Gene3D" id="3.30.70.2650">
    <property type="match status" value="1"/>
</dbReference>
<dbReference type="SUPFAM" id="SSF143430">
    <property type="entry name" value="TTP0101/SSO1404-like"/>
    <property type="match status" value="1"/>
</dbReference>
<dbReference type="STRING" id="1797471.A3A71_03540"/>
<comment type="caution">
    <text evidence="2">The sequence shown here is derived from an EMBL/GenBank/DDBJ whole genome shotgun (WGS) entry which is preliminary data.</text>
</comment>
<sequence length="194" mass="22017">MPAEKINIERLGKVTKEILQYVAVGSLCCVALSSPGGASKLAKVLWSETKKSVSGYKNDRIKQLSNGRYISTQGGKIILTKRGRSLLARAELDGLEVERHRWDHIWRCVAYDIPNELSLSRRAFHRKLMGLGFAQIQKSVLVCPYRCEEQVAIIARFYEIEGYILFMEANDLPSASRLKSKFNLENNELISIRK</sequence>
<organism evidence="2 3">
    <name type="scientific">Candidatus Berkelbacteria bacterium RIFCSPLOWO2_01_FULL_50_28</name>
    <dbReference type="NCBI Taxonomy" id="1797471"/>
    <lineage>
        <taxon>Bacteria</taxon>
        <taxon>Candidatus Berkelbacteria</taxon>
    </lineage>
</organism>
<proteinExistence type="predicted"/>
<evidence type="ECO:0000313" key="3">
    <source>
        <dbReference type="Proteomes" id="UP000177481"/>
    </source>
</evidence>
<name>A0A1F5ECJ6_9BACT</name>
<reference evidence="2 3" key="1">
    <citation type="journal article" date="2016" name="Nat. Commun.">
        <title>Thousands of microbial genomes shed light on interconnected biogeochemical processes in an aquifer system.</title>
        <authorList>
            <person name="Anantharaman K."/>
            <person name="Brown C.T."/>
            <person name="Hug L.A."/>
            <person name="Sharon I."/>
            <person name="Castelle C.J."/>
            <person name="Probst A.J."/>
            <person name="Thomas B.C."/>
            <person name="Singh A."/>
            <person name="Wilkins M.J."/>
            <person name="Karaoz U."/>
            <person name="Brodie E.L."/>
            <person name="Williams K.H."/>
            <person name="Hubbard S.S."/>
            <person name="Banfield J.F."/>
        </authorList>
    </citation>
    <scope>NUCLEOTIDE SEQUENCE [LARGE SCALE GENOMIC DNA]</scope>
</reference>
<dbReference type="Pfam" id="PF20803">
    <property type="entry name" value="PaaX_M"/>
    <property type="match status" value="1"/>
</dbReference>
<protein>
    <recommendedName>
        <fullName evidence="1">Transcriptional repressor PaaX-like central Cas2-like domain-containing protein</fullName>
    </recommendedName>
</protein>
<evidence type="ECO:0000259" key="1">
    <source>
        <dbReference type="Pfam" id="PF20803"/>
    </source>
</evidence>
<dbReference type="EMBL" id="MEZX01000001">
    <property type="protein sequence ID" value="OGD65128.1"/>
    <property type="molecule type" value="Genomic_DNA"/>
</dbReference>